<evidence type="ECO:0000256" key="1">
    <source>
        <dbReference type="ARBA" id="ARBA00009437"/>
    </source>
</evidence>
<dbReference type="PROSITE" id="PS50931">
    <property type="entry name" value="HTH_LYSR"/>
    <property type="match status" value="1"/>
</dbReference>
<dbReference type="InterPro" id="IPR000847">
    <property type="entry name" value="LysR_HTH_N"/>
</dbReference>
<dbReference type="InterPro" id="IPR005119">
    <property type="entry name" value="LysR_subst-bd"/>
</dbReference>
<dbReference type="PANTHER" id="PTHR30346:SF29">
    <property type="entry name" value="LYSR SUBSTRATE-BINDING"/>
    <property type="match status" value="1"/>
</dbReference>
<evidence type="ECO:0000256" key="5">
    <source>
        <dbReference type="SAM" id="MobiDB-lite"/>
    </source>
</evidence>
<evidence type="ECO:0000313" key="8">
    <source>
        <dbReference type="Proteomes" id="UP000660611"/>
    </source>
</evidence>
<gene>
    <name evidence="7" type="ORF">Dsi01nite_067250</name>
</gene>
<accession>A0A919UAM9</accession>
<evidence type="ECO:0000313" key="7">
    <source>
        <dbReference type="EMBL" id="GIG48684.1"/>
    </source>
</evidence>
<dbReference type="Proteomes" id="UP000660611">
    <property type="component" value="Unassembled WGS sequence"/>
</dbReference>
<keyword evidence="3" id="KW-0238">DNA-binding</keyword>
<evidence type="ECO:0000256" key="4">
    <source>
        <dbReference type="ARBA" id="ARBA00023163"/>
    </source>
</evidence>
<feature type="compositionally biased region" description="Low complexity" evidence="5">
    <location>
        <begin position="249"/>
        <end position="259"/>
    </location>
</feature>
<evidence type="ECO:0000259" key="6">
    <source>
        <dbReference type="PROSITE" id="PS50931"/>
    </source>
</evidence>
<dbReference type="InterPro" id="IPR036390">
    <property type="entry name" value="WH_DNA-bd_sf"/>
</dbReference>
<feature type="domain" description="HTH lysR-type" evidence="6">
    <location>
        <begin position="2"/>
        <end position="59"/>
    </location>
</feature>
<dbReference type="CDD" id="cd08423">
    <property type="entry name" value="PBP2_LTTR_like_6"/>
    <property type="match status" value="1"/>
</dbReference>
<dbReference type="GO" id="GO:0003700">
    <property type="term" value="F:DNA-binding transcription factor activity"/>
    <property type="evidence" value="ECO:0007669"/>
    <property type="project" value="InterPro"/>
</dbReference>
<dbReference type="InterPro" id="IPR036388">
    <property type="entry name" value="WH-like_DNA-bd_sf"/>
</dbReference>
<reference evidence="7" key="1">
    <citation type="submission" date="2021-01" db="EMBL/GenBank/DDBJ databases">
        <title>Whole genome shotgun sequence of Dactylosporangium siamense NBRC 106093.</title>
        <authorList>
            <person name="Komaki H."/>
            <person name="Tamura T."/>
        </authorList>
    </citation>
    <scope>NUCLEOTIDE SEQUENCE</scope>
    <source>
        <strain evidence="7">NBRC 106093</strain>
    </source>
</reference>
<dbReference type="Pfam" id="PF03466">
    <property type="entry name" value="LysR_substrate"/>
    <property type="match status" value="1"/>
</dbReference>
<dbReference type="GO" id="GO:0032993">
    <property type="term" value="C:protein-DNA complex"/>
    <property type="evidence" value="ECO:0007669"/>
    <property type="project" value="TreeGrafter"/>
</dbReference>
<organism evidence="7 8">
    <name type="scientific">Dactylosporangium siamense</name>
    <dbReference type="NCBI Taxonomy" id="685454"/>
    <lineage>
        <taxon>Bacteria</taxon>
        <taxon>Bacillati</taxon>
        <taxon>Actinomycetota</taxon>
        <taxon>Actinomycetes</taxon>
        <taxon>Micromonosporales</taxon>
        <taxon>Micromonosporaceae</taxon>
        <taxon>Dactylosporangium</taxon>
    </lineage>
</organism>
<dbReference type="Gene3D" id="3.40.190.10">
    <property type="entry name" value="Periplasmic binding protein-like II"/>
    <property type="match status" value="2"/>
</dbReference>
<dbReference type="GO" id="GO:0003677">
    <property type="term" value="F:DNA binding"/>
    <property type="evidence" value="ECO:0007669"/>
    <property type="project" value="UniProtKB-KW"/>
</dbReference>
<evidence type="ECO:0000256" key="2">
    <source>
        <dbReference type="ARBA" id="ARBA00023015"/>
    </source>
</evidence>
<feature type="region of interest" description="Disordered" evidence="5">
    <location>
        <begin position="248"/>
        <end position="278"/>
    </location>
</feature>
<dbReference type="AlphaFoldDB" id="A0A919UAM9"/>
<dbReference type="SUPFAM" id="SSF46785">
    <property type="entry name" value="Winged helix' DNA-binding domain"/>
    <property type="match status" value="1"/>
</dbReference>
<dbReference type="EMBL" id="BONQ01000107">
    <property type="protein sequence ID" value="GIG48684.1"/>
    <property type="molecule type" value="Genomic_DNA"/>
</dbReference>
<keyword evidence="4" id="KW-0804">Transcription</keyword>
<dbReference type="RefSeq" id="WP_203850382.1">
    <property type="nucleotide sequence ID" value="NZ_BAAAVW010000023.1"/>
</dbReference>
<keyword evidence="2" id="KW-0805">Transcription regulation</keyword>
<comment type="caution">
    <text evidence="7">The sequence shown here is derived from an EMBL/GenBank/DDBJ whole genome shotgun (WGS) entry which is preliminary data.</text>
</comment>
<protein>
    <recommendedName>
        <fullName evidence="6">HTH lysR-type domain-containing protein</fullName>
    </recommendedName>
</protein>
<dbReference type="Pfam" id="PF00126">
    <property type="entry name" value="HTH_1"/>
    <property type="match status" value="1"/>
</dbReference>
<proteinExistence type="inferred from homology"/>
<keyword evidence="8" id="KW-1185">Reference proteome</keyword>
<dbReference type="Gene3D" id="1.10.10.10">
    <property type="entry name" value="Winged helix-like DNA-binding domain superfamily/Winged helix DNA-binding domain"/>
    <property type="match status" value="1"/>
</dbReference>
<comment type="similarity">
    <text evidence="1">Belongs to the LysR transcriptional regulatory family.</text>
</comment>
<dbReference type="PANTHER" id="PTHR30346">
    <property type="entry name" value="TRANSCRIPTIONAL DUAL REGULATOR HCAR-RELATED"/>
    <property type="match status" value="1"/>
</dbReference>
<evidence type="ECO:0000256" key="3">
    <source>
        <dbReference type="ARBA" id="ARBA00023125"/>
    </source>
</evidence>
<name>A0A919UAM9_9ACTN</name>
<dbReference type="SUPFAM" id="SSF53850">
    <property type="entry name" value="Periplasmic binding protein-like II"/>
    <property type="match status" value="1"/>
</dbReference>
<sequence>MLDVRKLRLLRDLADRGTIAAVAAAHNYTPSAVSQQLAALEREAGAALLARTGRGVTLTPAGAVLAAHAEEVFAALERATAALAATRTGLTGPLRIGAFPTAMRTLLPTALATLAREHPGLDLTVDELDPALVPARLRDGSLDVALVHDYDLVPIAPDPALETAPLLDETMYLAATRPLDLAACRDERWILAGPGTLCHTMTIRACEAEGFLPRARHHADDFVTVLTLVAAGQGVAVVPELALRPPSSPSAAAAAAPSSPSDPAPVGPSGPGAAPVAPAGVVLTPLRTRRRTRFAYRAGTGAHPSIAAFTAAVRAA</sequence>